<proteinExistence type="predicted"/>
<dbReference type="Gene3D" id="1.10.10.60">
    <property type="entry name" value="Homeodomain-like"/>
    <property type="match status" value="1"/>
</dbReference>
<dbReference type="GO" id="GO:0003700">
    <property type="term" value="F:DNA-binding transcription factor activity"/>
    <property type="evidence" value="ECO:0007669"/>
    <property type="project" value="InterPro"/>
</dbReference>
<reference evidence="5 6" key="1">
    <citation type="submission" date="2019-03" db="EMBL/GenBank/DDBJ databases">
        <title>Sequencing the genomes of 1000 actinobacteria strains.</title>
        <authorList>
            <person name="Klenk H.-P."/>
        </authorList>
    </citation>
    <scope>NUCLEOTIDE SEQUENCE [LARGE SCALE GENOMIC DNA]</scope>
    <source>
        <strain evidence="5 6">DSM 43805</strain>
    </source>
</reference>
<dbReference type="RefSeq" id="WP_239080000.1">
    <property type="nucleotide sequence ID" value="NZ_BOMD01000027.1"/>
</dbReference>
<dbReference type="EMBL" id="SNWR01000001">
    <property type="protein sequence ID" value="TDO41516.1"/>
    <property type="molecule type" value="Genomic_DNA"/>
</dbReference>
<dbReference type="AlphaFoldDB" id="A0A4R6K1M9"/>
<evidence type="ECO:0000256" key="3">
    <source>
        <dbReference type="ARBA" id="ARBA00023163"/>
    </source>
</evidence>
<accession>A0A4R6K1M9</accession>
<dbReference type="Pfam" id="PF20240">
    <property type="entry name" value="DUF6597"/>
    <property type="match status" value="1"/>
</dbReference>
<keyword evidence="1" id="KW-0805">Transcription regulation</keyword>
<dbReference type="InterPro" id="IPR050204">
    <property type="entry name" value="AraC_XylS_family_regulators"/>
</dbReference>
<name>A0A4R6K1M9_9ACTN</name>
<protein>
    <submittedName>
        <fullName evidence="5">AraC family transcriptional regulator</fullName>
    </submittedName>
</protein>
<evidence type="ECO:0000256" key="1">
    <source>
        <dbReference type="ARBA" id="ARBA00023015"/>
    </source>
</evidence>
<dbReference type="SUPFAM" id="SSF46689">
    <property type="entry name" value="Homeodomain-like"/>
    <property type="match status" value="1"/>
</dbReference>
<dbReference type="InterPro" id="IPR018060">
    <property type="entry name" value="HTH_AraC"/>
</dbReference>
<dbReference type="PANTHER" id="PTHR46796:SF15">
    <property type="entry name" value="BLL1074 PROTEIN"/>
    <property type="match status" value="1"/>
</dbReference>
<evidence type="ECO:0000259" key="4">
    <source>
        <dbReference type="PROSITE" id="PS01124"/>
    </source>
</evidence>
<dbReference type="InterPro" id="IPR046532">
    <property type="entry name" value="DUF6597"/>
</dbReference>
<gene>
    <name evidence="5" type="ORF">C8E87_5250</name>
</gene>
<sequence length="290" mass="31916">MYYELISAEGGEPVVVDEYVRGRPSQALRPYVVSYSGYRQRGVPPMRHLGLPSPSLTMILTLDDPLVVESHPDPRQGAGRYDALIGGLHLTPAVITHDGRQAGLQVALSPSGCRALLGLPAGELGGLDVDAAALLGDRAVAEIRERLAHAADWPSRLAQLDTWLNKRINPDKARPEITHAWERIVRNVPVGRVAEEVGWSNRHLTTRFRAETGLNPKEAARVARFDRARRSLSPHRRIAEVAAAHGYADQSHLVREFRALAGCTPSEWLADEFAFVQALQLQPAHDDSHD</sequence>
<dbReference type="PROSITE" id="PS01124">
    <property type="entry name" value="HTH_ARAC_FAMILY_2"/>
    <property type="match status" value="1"/>
</dbReference>
<organism evidence="5 6">
    <name type="scientific">Paractinoplanes brasiliensis</name>
    <dbReference type="NCBI Taxonomy" id="52695"/>
    <lineage>
        <taxon>Bacteria</taxon>
        <taxon>Bacillati</taxon>
        <taxon>Actinomycetota</taxon>
        <taxon>Actinomycetes</taxon>
        <taxon>Micromonosporales</taxon>
        <taxon>Micromonosporaceae</taxon>
        <taxon>Paractinoplanes</taxon>
    </lineage>
</organism>
<dbReference type="GO" id="GO:0043565">
    <property type="term" value="F:sequence-specific DNA binding"/>
    <property type="evidence" value="ECO:0007669"/>
    <property type="project" value="InterPro"/>
</dbReference>
<keyword evidence="6" id="KW-1185">Reference proteome</keyword>
<evidence type="ECO:0000313" key="5">
    <source>
        <dbReference type="EMBL" id="TDO41516.1"/>
    </source>
</evidence>
<evidence type="ECO:0000256" key="2">
    <source>
        <dbReference type="ARBA" id="ARBA00023125"/>
    </source>
</evidence>
<keyword evidence="3" id="KW-0804">Transcription</keyword>
<dbReference type="SMART" id="SM00342">
    <property type="entry name" value="HTH_ARAC"/>
    <property type="match status" value="1"/>
</dbReference>
<feature type="domain" description="HTH araC/xylS-type" evidence="4">
    <location>
        <begin position="171"/>
        <end position="271"/>
    </location>
</feature>
<dbReference type="Pfam" id="PF12833">
    <property type="entry name" value="HTH_18"/>
    <property type="match status" value="1"/>
</dbReference>
<comment type="caution">
    <text evidence="5">The sequence shown here is derived from an EMBL/GenBank/DDBJ whole genome shotgun (WGS) entry which is preliminary data.</text>
</comment>
<keyword evidence="2" id="KW-0238">DNA-binding</keyword>
<dbReference type="InterPro" id="IPR009057">
    <property type="entry name" value="Homeodomain-like_sf"/>
</dbReference>
<evidence type="ECO:0000313" key="6">
    <source>
        <dbReference type="Proteomes" id="UP000294901"/>
    </source>
</evidence>
<dbReference type="PANTHER" id="PTHR46796">
    <property type="entry name" value="HTH-TYPE TRANSCRIPTIONAL ACTIVATOR RHAS-RELATED"/>
    <property type="match status" value="1"/>
</dbReference>
<dbReference type="Proteomes" id="UP000294901">
    <property type="component" value="Unassembled WGS sequence"/>
</dbReference>